<feature type="region of interest" description="Disordered" evidence="1">
    <location>
        <begin position="275"/>
        <end position="296"/>
    </location>
</feature>
<feature type="region of interest" description="Disordered" evidence="1">
    <location>
        <begin position="242"/>
        <end position="262"/>
    </location>
</feature>
<reference evidence="2 3" key="1">
    <citation type="journal article" date="2018" name="PLoS ONE">
        <title>The draft genome of Kipferlia bialata reveals reductive genome evolution in fornicate parasites.</title>
        <authorList>
            <person name="Tanifuji G."/>
            <person name="Takabayashi S."/>
            <person name="Kume K."/>
            <person name="Takagi M."/>
            <person name="Nakayama T."/>
            <person name="Kamikawa R."/>
            <person name="Inagaki Y."/>
            <person name="Hashimoto T."/>
        </authorList>
    </citation>
    <scope>NUCLEOTIDE SEQUENCE [LARGE SCALE GENOMIC DNA]</scope>
    <source>
        <strain evidence="2">NY0173</strain>
    </source>
</reference>
<accession>A0A391NQJ1</accession>
<feature type="non-terminal residue" evidence="2">
    <location>
        <position position="1"/>
    </location>
</feature>
<dbReference type="AlphaFoldDB" id="A0A391NQJ1"/>
<evidence type="ECO:0000313" key="2">
    <source>
        <dbReference type="EMBL" id="GCA63774.1"/>
    </source>
</evidence>
<feature type="compositionally biased region" description="Low complexity" evidence="1">
    <location>
        <begin position="45"/>
        <end position="56"/>
    </location>
</feature>
<evidence type="ECO:0000256" key="1">
    <source>
        <dbReference type="SAM" id="MobiDB-lite"/>
    </source>
</evidence>
<protein>
    <submittedName>
        <fullName evidence="2">Uncharacterized protein</fullName>
    </submittedName>
</protein>
<comment type="caution">
    <text evidence="2">The sequence shown here is derived from an EMBL/GenBank/DDBJ whole genome shotgun (WGS) entry which is preliminary data.</text>
</comment>
<feature type="compositionally biased region" description="Basic and acidic residues" evidence="1">
    <location>
        <begin position="277"/>
        <end position="296"/>
    </location>
</feature>
<proteinExistence type="predicted"/>
<evidence type="ECO:0000313" key="3">
    <source>
        <dbReference type="Proteomes" id="UP000265618"/>
    </source>
</evidence>
<feature type="compositionally biased region" description="Low complexity" evidence="1">
    <location>
        <begin position="76"/>
        <end position="88"/>
    </location>
</feature>
<sequence length="359" mass="38336">VSLLRQRARVAEDFAAEPDYAVCPVDREAYTAQLEDFLTFYTSDTKTQTQTQSQSQGNACPEGVDAPSSATPSLNPTQTQTQVPTVSQGEGADPGVSGSPTPASAADPFSLPPVPVHVRDRVVPVPHRGVSQMYLRRESLYLRQERHSHNRHMQCMGTRQGTSATPSGLPPFPAALPAPILAPSQDVSSLMASYAGDGGGGSSVLDGHVSEPPVSSMIPMLPAVHRALYSLRAGGGADPWGYTEAASAQETGGQGDGDVVDDGLQLSESDVYLTPNVKRETSGGRRRTRQTERREGLRRLREYSLYMASEESQTLARRLSQASQELEGTGASHSQGGGVGIDPDGDTEKGDVEWQPKHR</sequence>
<keyword evidence="3" id="KW-1185">Reference proteome</keyword>
<feature type="compositionally biased region" description="Basic and acidic residues" evidence="1">
    <location>
        <begin position="346"/>
        <end position="359"/>
    </location>
</feature>
<dbReference type="Proteomes" id="UP000265618">
    <property type="component" value="Unassembled WGS sequence"/>
</dbReference>
<feature type="region of interest" description="Disordered" evidence="1">
    <location>
        <begin position="314"/>
        <end position="359"/>
    </location>
</feature>
<name>A0A391NQJ1_9EUKA</name>
<feature type="region of interest" description="Disordered" evidence="1">
    <location>
        <begin position="45"/>
        <end position="112"/>
    </location>
</feature>
<dbReference type="EMBL" id="BDIP01005001">
    <property type="protein sequence ID" value="GCA63774.1"/>
    <property type="molecule type" value="Genomic_DNA"/>
</dbReference>
<feature type="compositionally biased region" description="Polar residues" evidence="1">
    <location>
        <begin position="314"/>
        <end position="334"/>
    </location>
</feature>
<organism evidence="2 3">
    <name type="scientific">Kipferlia bialata</name>
    <dbReference type="NCBI Taxonomy" id="797122"/>
    <lineage>
        <taxon>Eukaryota</taxon>
        <taxon>Metamonada</taxon>
        <taxon>Carpediemonas-like organisms</taxon>
        <taxon>Kipferlia</taxon>
    </lineage>
</organism>
<gene>
    <name evidence="2" type="ORF">KIPB_011853</name>
</gene>